<comment type="subcellular location">
    <subcellularLocation>
        <location evidence="1">Membrane</location>
        <topology evidence="1">Single-pass membrane protein</topology>
    </subcellularLocation>
</comment>
<proteinExistence type="predicted"/>
<name>A0A7S9HD79_9ALTE</name>
<dbReference type="GO" id="GO:0009306">
    <property type="term" value="P:protein secretion"/>
    <property type="evidence" value="ECO:0007669"/>
    <property type="project" value="TreeGrafter"/>
</dbReference>
<keyword evidence="3" id="KW-1133">Transmembrane helix</keyword>
<dbReference type="Proteomes" id="UP000595095">
    <property type="component" value="Chromosome"/>
</dbReference>
<keyword evidence="2" id="KW-0812">Transmembrane</keyword>
<dbReference type="AlphaFoldDB" id="A0A7S9HD79"/>
<evidence type="ECO:0000313" key="6">
    <source>
        <dbReference type="Proteomes" id="UP000595095"/>
    </source>
</evidence>
<sequence>MLIKDFSFRNIELIQGQSRQQVKHITFAQAGIEESQVTLDNLKVEHETGQLRLDSQATLKANFPLSLSGRAAFAISDGISEEIKLQADGALDDLTLALTASGAYNANLRLSVNILKDSLPVQLKATWPQQTLPGDQPLTLQAGQLNGSGTMGAYQISASAGATVPQLGPVPVTADIQLNKNTISVNQLTTRLLEGSVANTGTLYLNETLSWSGTTTIQNISTTSLSPWGPTQLQGQFTSLMQLTPKGIEASISELTLTGTQDEAAFSLAGSAVYSQANELVVSSLRLEQGENYANIAGQMLKNRYLKGTVQVDFPTLSSLYPAIDGAIEADIDVAGNWQDPAANGSISLHNVRISPQLNAAAAGQGDINGTIALTGALSEHYFKTRITTAEHSIKLDLNGGWADERWKGQITDSELALATTRWQLQQPFTLAVRPAPFSTKVTGHCWRSRKEGQLCLNSLLYKNDVARWDLKADALPLGLWAREAAGDFIASEVDASLTLTSTGKMPKGGEPEGRFDFTISPATWPLGKNGQVPIEIDEVTANGTLSNGELVAEAEFASKQLGNLQANVTTAPFVETPELQGQVSVQGISIAPLKPVSPAIRELTGLINGHMTISGDLAAPRIQGQMKLTNGNIDIEDTPPESVTGPKRWTLMAVMSALRETLSSAVARAVWMGKLISKIPVPPKSL</sequence>
<evidence type="ECO:0000256" key="4">
    <source>
        <dbReference type="ARBA" id="ARBA00023136"/>
    </source>
</evidence>
<accession>A0A7S9HD79</accession>
<protein>
    <submittedName>
        <fullName evidence="5">Uncharacterized protein</fullName>
    </submittedName>
</protein>
<keyword evidence="6" id="KW-1185">Reference proteome</keyword>
<dbReference type="PANTHER" id="PTHR36985">
    <property type="entry name" value="TRANSLOCATION AND ASSEMBLY MODULE SUBUNIT TAMB"/>
    <property type="match status" value="1"/>
</dbReference>
<dbReference type="RefSeq" id="WP_195810718.1">
    <property type="nucleotide sequence ID" value="NZ_CP064795.1"/>
</dbReference>
<dbReference type="GO" id="GO:0005886">
    <property type="term" value="C:plasma membrane"/>
    <property type="evidence" value="ECO:0007669"/>
    <property type="project" value="TreeGrafter"/>
</dbReference>
<dbReference type="GO" id="GO:0097347">
    <property type="term" value="C:TAM protein secretion complex"/>
    <property type="evidence" value="ECO:0007669"/>
    <property type="project" value="TreeGrafter"/>
</dbReference>
<keyword evidence="4" id="KW-0472">Membrane</keyword>
<evidence type="ECO:0000256" key="3">
    <source>
        <dbReference type="ARBA" id="ARBA00022989"/>
    </source>
</evidence>
<reference evidence="5 6" key="1">
    <citation type="submission" date="2020-11" db="EMBL/GenBank/DDBJ databases">
        <title>Complete genome sequence for Salinimonas sp. strain G2-b.</title>
        <authorList>
            <person name="Park S.-J."/>
        </authorList>
    </citation>
    <scope>NUCLEOTIDE SEQUENCE [LARGE SCALE GENOMIC DNA]</scope>
    <source>
        <strain evidence="5 6">G2-b</strain>
    </source>
</reference>
<dbReference type="PANTHER" id="PTHR36985:SF1">
    <property type="entry name" value="TRANSLOCATION AND ASSEMBLY MODULE SUBUNIT TAMB"/>
    <property type="match status" value="1"/>
</dbReference>
<organism evidence="5 6">
    <name type="scientific">Salinimonas marina</name>
    <dbReference type="NCBI Taxonomy" id="2785918"/>
    <lineage>
        <taxon>Bacteria</taxon>
        <taxon>Pseudomonadati</taxon>
        <taxon>Pseudomonadota</taxon>
        <taxon>Gammaproteobacteria</taxon>
        <taxon>Alteromonadales</taxon>
        <taxon>Alteromonadaceae</taxon>
        <taxon>Alteromonas/Salinimonas group</taxon>
        <taxon>Salinimonas</taxon>
    </lineage>
</organism>
<evidence type="ECO:0000256" key="2">
    <source>
        <dbReference type="ARBA" id="ARBA00022692"/>
    </source>
</evidence>
<dbReference type="KEGG" id="smaa:IT774_16390"/>
<evidence type="ECO:0000313" key="5">
    <source>
        <dbReference type="EMBL" id="QPG05632.1"/>
    </source>
</evidence>
<evidence type="ECO:0000256" key="1">
    <source>
        <dbReference type="ARBA" id="ARBA00004167"/>
    </source>
</evidence>
<gene>
    <name evidence="5" type="ORF">IT774_16390</name>
</gene>
<dbReference type="EMBL" id="CP064795">
    <property type="protein sequence ID" value="QPG05632.1"/>
    <property type="molecule type" value="Genomic_DNA"/>
</dbReference>